<evidence type="ECO:0000259" key="3">
    <source>
        <dbReference type="Pfam" id="PF13387"/>
    </source>
</evidence>
<sequence>MKKAPVLLLALVLLCSTFAKAQSGTDSSDCRLRVSLLTCSPGDELYSTFGHTAIRVIDSARSMDYVFNYGTFDDRDPQFYTKFTKGIMLYALSAYPFSDFVYEYSSAGRGVIEQELRLTCEHKKALIHALMRNNTEDNRYYNYYFHTDNCTTRARDMITQHAGDSVSLANVLPGKKITYRNLIHQYLDSSGMFWSKFGIDILLGANLDAAVNNKGAMFLPDYLMKGMDKATVDGQPLVSATTTILPAAALSGESKTAVAPVMFFAILLLTITALSVMNKDGLNQMLYIFDVIFFLFLGLLGTLLLTLWLIRVDDVCRNNYNLLWAIPTHLIAALALLFNSRRTWLRKYFRIITMLTGLVLVCWFFLPQQLNPAIAPILGLILVRSFYRSK</sequence>
<dbReference type="EMBL" id="SGXA01000003">
    <property type="protein sequence ID" value="RZS68919.1"/>
    <property type="molecule type" value="Genomic_DNA"/>
</dbReference>
<evidence type="ECO:0000259" key="4">
    <source>
        <dbReference type="Pfam" id="PF25221"/>
    </source>
</evidence>
<comment type="caution">
    <text evidence="5">The sequence shown here is derived from an EMBL/GenBank/DDBJ whole genome shotgun (WGS) entry which is preliminary data.</text>
</comment>
<keyword evidence="1" id="KW-0812">Transmembrane</keyword>
<gene>
    <name evidence="5" type="ORF">EV199_4743</name>
</gene>
<feature type="transmembrane region" description="Helical" evidence="1">
    <location>
        <begin position="257"/>
        <end position="276"/>
    </location>
</feature>
<evidence type="ECO:0000256" key="1">
    <source>
        <dbReference type="SAM" id="Phobius"/>
    </source>
</evidence>
<feature type="transmembrane region" description="Helical" evidence="1">
    <location>
        <begin position="348"/>
        <end position="366"/>
    </location>
</feature>
<dbReference type="AlphaFoldDB" id="A0A4Q7MQA9"/>
<feature type="transmembrane region" description="Helical" evidence="1">
    <location>
        <begin position="372"/>
        <end position="387"/>
    </location>
</feature>
<reference evidence="5 6" key="1">
    <citation type="submission" date="2019-02" db="EMBL/GenBank/DDBJ databases">
        <title>Genomic Encyclopedia of Type Strains, Phase IV (KMG-IV): sequencing the most valuable type-strain genomes for metagenomic binning, comparative biology and taxonomic classification.</title>
        <authorList>
            <person name="Goeker M."/>
        </authorList>
    </citation>
    <scope>NUCLEOTIDE SEQUENCE [LARGE SCALE GENOMIC DNA]</scope>
    <source>
        <strain evidence="5 6">DSM 18116</strain>
    </source>
</reference>
<dbReference type="OrthoDB" id="319167at2"/>
<name>A0A4Q7MQA9_9BACT</name>
<keyword evidence="1" id="KW-1133">Transmembrane helix</keyword>
<feature type="chain" id="PRO_5020464510" evidence="2">
    <location>
        <begin position="22"/>
        <end position="390"/>
    </location>
</feature>
<dbReference type="Proteomes" id="UP000293874">
    <property type="component" value="Unassembled WGS sequence"/>
</dbReference>
<protein>
    <submittedName>
        <fullName evidence="5">Uncharacterized protein DUF4105</fullName>
    </submittedName>
</protein>
<dbReference type="Pfam" id="PF13387">
    <property type="entry name" value="Lnb_N"/>
    <property type="match status" value="1"/>
</dbReference>
<organism evidence="5 6">
    <name type="scientific">Pseudobacter ginsenosidimutans</name>
    <dbReference type="NCBI Taxonomy" id="661488"/>
    <lineage>
        <taxon>Bacteria</taxon>
        <taxon>Pseudomonadati</taxon>
        <taxon>Bacteroidota</taxon>
        <taxon>Chitinophagia</taxon>
        <taxon>Chitinophagales</taxon>
        <taxon>Chitinophagaceae</taxon>
        <taxon>Pseudobacter</taxon>
    </lineage>
</organism>
<evidence type="ECO:0000313" key="6">
    <source>
        <dbReference type="Proteomes" id="UP000293874"/>
    </source>
</evidence>
<proteinExistence type="predicted"/>
<feature type="transmembrane region" description="Helical" evidence="1">
    <location>
        <begin position="288"/>
        <end position="310"/>
    </location>
</feature>
<keyword evidence="1" id="KW-0472">Membrane</keyword>
<keyword evidence="2" id="KW-0732">Signal</keyword>
<feature type="domain" description="Lnb-like transmembrane" evidence="4">
    <location>
        <begin position="255"/>
        <end position="387"/>
    </location>
</feature>
<feature type="signal peptide" evidence="2">
    <location>
        <begin position="1"/>
        <end position="21"/>
    </location>
</feature>
<feature type="domain" description="Lnb N-terminal periplasmic" evidence="3">
    <location>
        <begin position="31"/>
        <end position="184"/>
    </location>
</feature>
<accession>A0A4Q7MQA9</accession>
<keyword evidence="6" id="KW-1185">Reference proteome</keyword>
<feature type="transmembrane region" description="Helical" evidence="1">
    <location>
        <begin position="322"/>
        <end position="339"/>
    </location>
</feature>
<dbReference type="InterPro" id="IPR025178">
    <property type="entry name" value="Lnb_N"/>
</dbReference>
<dbReference type="InterPro" id="IPR057436">
    <property type="entry name" value="5TMH_Lnb"/>
</dbReference>
<dbReference type="RefSeq" id="WP_130543294.1">
    <property type="nucleotide sequence ID" value="NZ_CP042431.1"/>
</dbReference>
<evidence type="ECO:0000313" key="5">
    <source>
        <dbReference type="EMBL" id="RZS68919.1"/>
    </source>
</evidence>
<dbReference type="Pfam" id="PF25221">
    <property type="entry name" value="5TMH_Lnb"/>
    <property type="match status" value="1"/>
</dbReference>
<evidence type="ECO:0000256" key="2">
    <source>
        <dbReference type="SAM" id="SignalP"/>
    </source>
</evidence>